<feature type="transmembrane region" description="Helical" evidence="8">
    <location>
        <begin position="502"/>
        <end position="525"/>
    </location>
</feature>
<proteinExistence type="predicted"/>
<gene>
    <name evidence="11" type="ORF">J3U87_10270</name>
</gene>
<dbReference type="AlphaFoldDB" id="A0A8A4TUQ7"/>
<comment type="subcellular location">
    <subcellularLocation>
        <location evidence="1">Cell membrane</location>
        <topology evidence="1">Multi-pass membrane protein</topology>
    </subcellularLocation>
</comment>
<evidence type="ECO:0000313" key="11">
    <source>
        <dbReference type="EMBL" id="QTD52851.1"/>
    </source>
</evidence>
<keyword evidence="2" id="KW-1003">Cell membrane</keyword>
<dbReference type="PANTHER" id="PTHR32234">
    <property type="entry name" value="THIOL:DISULFIDE INTERCHANGE PROTEIN DSBD"/>
    <property type="match status" value="1"/>
</dbReference>
<evidence type="ECO:0000256" key="9">
    <source>
        <dbReference type="SAM" id="SignalP"/>
    </source>
</evidence>
<dbReference type="Pfam" id="PF13899">
    <property type="entry name" value="Thioredoxin_7"/>
    <property type="match status" value="1"/>
</dbReference>
<evidence type="ECO:0000256" key="2">
    <source>
        <dbReference type="ARBA" id="ARBA00022475"/>
    </source>
</evidence>
<dbReference type="RefSeq" id="WP_237382949.1">
    <property type="nucleotide sequence ID" value="NZ_CP071793.1"/>
</dbReference>
<feature type="domain" description="Thioredoxin" evidence="10">
    <location>
        <begin position="610"/>
        <end position="746"/>
    </location>
</feature>
<dbReference type="InterPro" id="IPR028250">
    <property type="entry name" value="DsbDN"/>
</dbReference>
<feature type="transmembrane region" description="Helical" evidence="8">
    <location>
        <begin position="463"/>
        <end position="490"/>
    </location>
</feature>
<evidence type="ECO:0000256" key="7">
    <source>
        <dbReference type="ARBA" id="ARBA00023284"/>
    </source>
</evidence>
<feature type="transmembrane region" description="Helical" evidence="8">
    <location>
        <begin position="350"/>
        <end position="370"/>
    </location>
</feature>
<accession>A0A8A4TUQ7</accession>
<evidence type="ECO:0000256" key="4">
    <source>
        <dbReference type="ARBA" id="ARBA00022748"/>
    </source>
</evidence>
<dbReference type="InterPro" id="IPR017937">
    <property type="entry name" value="Thioredoxin_CS"/>
</dbReference>
<dbReference type="InterPro" id="IPR003834">
    <property type="entry name" value="Cyt_c_assmbl_TM_dom"/>
</dbReference>
<evidence type="ECO:0000259" key="10">
    <source>
        <dbReference type="PROSITE" id="PS51352"/>
    </source>
</evidence>
<dbReference type="EMBL" id="CP071793">
    <property type="protein sequence ID" value="QTD52851.1"/>
    <property type="molecule type" value="Genomic_DNA"/>
</dbReference>
<dbReference type="GO" id="GO:0045454">
    <property type="term" value="P:cell redox homeostasis"/>
    <property type="evidence" value="ECO:0007669"/>
    <property type="project" value="TreeGrafter"/>
</dbReference>
<dbReference type="SUPFAM" id="SSF52833">
    <property type="entry name" value="Thioredoxin-like"/>
    <property type="match status" value="1"/>
</dbReference>
<dbReference type="InterPro" id="IPR013766">
    <property type="entry name" value="Thioredoxin_domain"/>
</dbReference>
<dbReference type="PROSITE" id="PS00194">
    <property type="entry name" value="THIOREDOXIN_1"/>
    <property type="match status" value="1"/>
</dbReference>
<organism evidence="11 12">
    <name type="scientific">Sulfidibacter corallicola</name>
    <dbReference type="NCBI Taxonomy" id="2818388"/>
    <lineage>
        <taxon>Bacteria</taxon>
        <taxon>Pseudomonadati</taxon>
        <taxon>Acidobacteriota</taxon>
        <taxon>Holophagae</taxon>
        <taxon>Acanthopleuribacterales</taxon>
        <taxon>Acanthopleuribacteraceae</taxon>
        <taxon>Sulfidibacter</taxon>
    </lineage>
</organism>
<feature type="transmembrane region" description="Helical" evidence="8">
    <location>
        <begin position="561"/>
        <end position="580"/>
    </location>
</feature>
<evidence type="ECO:0000256" key="3">
    <source>
        <dbReference type="ARBA" id="ARBA00022692"/>
    </source>
</evidence>
<feature type="transmembrane region" description="Helical" evidence="8">
    <location>
        <begin position="307"/>
        <end position="329"/>
    </location>
</feature>
<dbReference type="Pfam" id="PF02683">
    <property type="entry name" value="DsbD_TM"/>
    <property type="match status" value="1"/>
</dbReference>
<dbReference type="Proteomes" id="UP000663929">
    <property type="component" value="Chromosome"/>
</dbReference>
<keyword evidence="12" id="KW-1185">Reference proteome</keyword>
<dbReference type="GO" id="GO:0015035">
    <property type="term" value="F:protein-disulfide reductase activity"/>
    <property type="evidence" value="ECO:0007669"/>
    <property type="project" value="TreeGrafter"/>
</dbReference>
<dbReference type="KEGG" id="scor:J3U87_10270"/>
<evidence type="ECO:0000256" key="5">
    <source>
        <dbReference type="ARBA" id="ARBA00022989"/>
    </source>
</evidence>
<keyword evidence="9" id="KW-0732">Signal</keyword>
<dbReference type="PANTHER" id="PTHR32234:SF3">
    <property type="entry name" value="SUPPRESSION OF COPPER SENSITIVITY PROTEIN"/>
    <property type="match status" value="1"/>
</dbReference>
<evidence type="ECO:0000256" key="1">
    <source>
        <dbReference type="ARBA" id="ARBA00004651"/>
    </source>
</evidence>
<protein>
    <submittedName>
        <fullName evidence="11">Thioredoxin family protein</fullName>
    </submittedName>
</protein>
<feature type="transmembrane region" description="Helical" evidence="8">
    <location>
        <begin position="432"/>
        <end position="457"/>
    </location>
</feature>
<dbReference type="PROSITE" id="PS51352">
    <property type="entry name" value="THIOREDOXIN_2"/>
    <property type="match status" value="1"/>
</dbReference>
<reference evidence="11" key="1">
    <citation type="submission" date="2021-03" db="EMBL/GenBank/DDBJ databases">
        <title>Acanthopleuribacteraceae sp. M133.</title>
        <authorList>
            <person name="Wang G."/>
        </authorList>
    </citation>
    <scope>NUCLEOTIDE SEQUENCE</scope>
    <source>
        <strain evidence="11">M133</strain>
    </source>
</reference>
<feature type="signal peptide" evidence="9">
    <location>
        <begin position="1"/>
        <end position="17"/>
    </location>
</feature>
<feature type="transmembrane region" description="Helical" evidence="8">
    <location>
        <begin position="390"/>
        <end position="411"/>
    </location>
</feature>
<dbReference type="CDD" id="cd02953">
    <property type="entry name" value="DsbDgamma"/>
    <property type="match status" value="1"/>
</dbReference>
<keyword evidence="6 8" id="KW-0472">Membrane</keyword>
<evidence type="ECO:0000256" key="8">
    <source>
        <dbReference type="SAM" id="Phobius"/>
    </source>
</evidence>
<feature type="chain" id="PRO_5035213941" evidence="9">
    <location>
        <begin position="18"/>
        <end position="763"/>
    </location>
</feature>
<keyword evidence="7" id="KW-0676">Redox-active center</keyword>
<dbReference type="GO" id="GO:0005886">
    <property type="term" value="C:plasma membrane"/>
    <property type="evidence" value="ECO:0007669"/>
    <property type="project" value="UniProtKB-SubCell"/>
</dbReference>
<keyword evidence="4" id="KW-0201">Cytochrome c-type biogenesis</keyword>
<dbReference type="GO" id="GO:0017004">
    <property type="term" value="P:cytochrome complex assembly"/>
    <property type="evidence" value="ECO:0007669"/>
    <property type="project" value="UniProtKB-KW"/>
</dbReference>
<dbReference type="InterPro" id="IPR035671">
    <property type="entry name" value="DsbD_gamma"/>
</dbReference>
<name>A0A8A4TUQ7_SULCO</name>
<evidence type="ECO:0000256" key="6">
    <source>
        <dbReference type="ARBA" id="ARBA00023136"/>
    </source>
</evidence>
<keyword evidence="3 8" id="KW-0812">Transmembrane</keyword>
<dbReference type="InterPro" id="IPR036249">
    <property type="entry name" value="Thioredoxin-like_sf"/>
</dbReference>
<feature type="transmembrane region" description="Helical" evidence="8">
    <location>
        <begin position="531"/>
        <end position="549"/>
    </location>
</feature>
<evidence type="ECO:0000313" key="12">
    <source>
        <dbReference type="Proteomes" id="UP000663929"/>
    </source>
</evidence>
<dbReference type="Pfam" id="PF11412">
    <property type="entry name" value="DsbD_N"/>
    <property type="match status" value="1"/>
</dbReference>
<dbReference type="Gene3D" id="3.40.30.10">
    <property type="entry name" value="Glutaredoxin"/>
    <property type="match status" value="1"/>
</dbReference>
<sequence>MRFLAGLFLFTMVPLLAQSHVEARIIADRESVQKDESFHLGIHLKMKDHWHTYWENPGFAGLPTKWELEAVPGLEIGALEFPVPKRFVDDAGYVTYGFDDEALLIARATYSGDAKVIELKGSVNWLECKQSCIPGRAEVSLTLQVGESKPAHAKIFQKYRQLIPESHGEGSAFTYATKWSFETTAWRGTLTLDGSDAFPAKTKSKDVKFFPLATDYAELKNYKVETKGKTITIDLEFEPFEESVPDDLALNGVVHFGGASLKPTRLSLYPEVSATKSLAPVGTLNDPAVAEAPPTAATGIMAYSFRYVLLIAFLGGMILNLMPCVLPVLSLKVFAVVQEAGGNYWHRVKLGWVYTLGIMICFFVFSLFFVAGKAAGTELGIGFQFQSPAFVIGMSALIFIMALSFFGVFHIEAPNSDALYGLSQKQGVQGAFFQGALMTLLSTPCTAPFLGSAYAWALSQPPLVIVVVFQIIAFGLAFPYLMLCYFPALLRFLPKPGPWMEYFKVFLGFLLMGTVVWLFSILIDLSGKDGVLGSLTLLLGLAFACWIFGQTFHGVGRRGGLLLSSLAVAISVFLGMFVVFDIRDPFASRLESEEALRLKLMSELESGMTLAADGSSPSFFESLEQRVTTEQKIAWIPYSPDALEYFRKKNRLVFLDFTASWCLTCKANEKLVINTKKVRSAFADHKVVTIKVDYTNKDEEITRFIQSFNRAGVPLYVFYPGQGDPILLPEAISTGILLDGLGEANAVLTSQSALSPIEETALP</sequence>
<keyword evidence="5 8" id="KW-1133">Transmembrane helix</keyword>